<evidence type="ECO:0000256" key="1">
    <source>
        <dbReference type="ARBA" id="ARBA00008324"/>
    </source>
</evidence>
<dbReference type="AlphaFoldDB" id="A0A498RFD1"/>
<feature type="domain" description="Thioesterase" evidence="3">
    <location>
        <begin position="47"/>
        <end position="125"/>
    </location>
</feature>
<dbReference type="InterPro" id="IPR029069">
    <property type="entry name" value="HotDog_dom_sf"/>
</dbReference>
<proteinExistence type="inferred from homology"/>
<dbReference type="RefSeq" id="WP_243638736.1">
    <property type="nucleotide sequence ID" value="NZ_UPPP01000081.1"/>
</dbReference>
<dbReference type="CDD" id="cd03443">
    <property type="entry name" value="PaaI_thioesterase"/>
    <property type="match status" value="1"/>
</dbReference>
<keyword evidence="2" id="KW-0378">Hydrolase</keyword>
<name>A0A498RFD1_9FIRM</name>
<dbReference type="GO" id="GO:0061522">
    <property type="term" value="F:1,4-dihydroxy-2-naphthoyl-CoA thioesterase activity"/>
    <property type="evidence" value="ECO:0007669"/>
    <property type="project" value="TreeGrafter"/>
</dbReference>
<organism evidence="4 5">
    <name type="scientific">Lucifera butyrica</name>
    <dbReference type="NCBI Taxonomy" id="1351585"/>
    <lineage>
        <taxon>Bacteria</taxon>
        <taxon>Bacillati</taxon>
        <taxon>Bacillota</taxon>
        <taxon>Negativicutes</taxon>
        <taxon>Veillonellales</taxon>
        <taxon>Veillonellaceae</taxon>
        <taxon>Lucifera</taxon>
    </lineage>
</organism>
<gene>
    <name evidence="4" type="ORF">LUCI_3073</name>
</gene>
<dbReference type="EMBL" id="UPPP01000081">
    <property type="protein sequence ID" value="VBB07808.1"/>
    <property type="molecule type" value="Genomic_DNA"/>
</dbReference>
<dbReference type="Pfam" id="PF03061">
    <property type="entry name" value="4HBT"/>
    <property type="match status" value="1"/>
</dbReference>
<dbReference type="PANTHER" id="PTHR43240:SF5">
    <property type="entry name" value="1,4-DIHYDROXY-2-NAPHTHOYL-COA THIOESTERASE 1"/>
    <property type="match status" value="1"/>
</dbReference>
<evidence type="ECO:0000256" key="2">
    <source>
        <dbReference type="ARBA" id="ARBA00022801"/>
    </source>
</evidence>
<evidence type="ECO:0000313" key="4">
    <source>
        <dbReference type="EMBL" id="VBB07808.1"/>
    </source>
</evidence>
<dbReference type="Proteomes" id="UP000277811">
    <property type="component" value="Unassembled WGS sequence"/>
</dbReference>
<comment type="similarity">
    <text evidence="1">Belongs to the thioesterase PaaI family.</text>
</comment>
<dbReference type="PANTHER" id="PTHR43240">
    <property type="entry name" value="1,4-DIHYDROXY-2-NAPHTHOYL-COA THIOESTERASE 1"/>
    <property type="match status" value="1"/>
</dbReference>
<dbReference type="Gene3D" id="3.10.129.10">
    <property type="entry name" value="Hotdog Thioesterase"/>
    <property type="match status" value="1"/>
</dbReference>
<dbReference type="SUPFAM" id="SSF54637">
    <property type="entry name" value="Thioesterase/thiol ester dehydrase-isomerase"/>
    <property type="match status" value="1"/>
</dbReference>
<protein>
    <recommendedName>
        <fullName evidence="3">Thioesterase domain-containing protein</fullName>
    </recommendedName>
</protein>
<sequence>MGREIQPMEDASLENTLVTALGIQIQELTAGRVVATMPVNNATRQPFGLLHGGASVALAETVASMGTCHRIDITKEYAVGIEINANHIRSKRDGIVTAVATPLHAGRTTMVWDIKIIDEQEKLICVSRCTVGIFSKKDR</sequence>
<dbReference type="InterPro" id="IPR006683">
    <property type="entry name" value="Thioestr_dom"/>
</dbReference>
<dbReference type="InterPro" id="IPR003736">
    <property type="entry name" value="PAAI_dom"/>
</dbReference>
<evidence type="ECO:0000313" key="5">
    <source>
        <dbReference type="Proteomes" id="UP000277811"/>
    </source>
</evidence>
<reference evidence="4 5" key="1">
    <citation type="submission" date="2018-06" db="EMBL/GenBank/DDBJ databases">
        <authorList>
            <person name="Strepis N."/>
        </authorList>
    </citation>
    <scope>NUCLEOTIDE SEQUENCE [LARGE SCALE GENOMIC DNA]</scope>
    <source>
        <strain evidence="4">LUCI</strain>
    </source>
</reference>
<evidence type="ECO:0000259" key="3">
    <source>
        <dbReference type="Pfam" id="PF03061"/>
    </source>
</evidence>
<accession>A0A498RFD1</accession>
<dbReference type="NCBIfam" id="TIGR00369">
    <property type="entry name" value="unchar_dom_1"/>
    <property type="match status" value="1"/>
</dbReference>
<dbReference type="GO" id="GO:0005829">
    <property type="term" value="C:cytosol"/>
    <property type="evidence" value="ECO:0007669"/>
    <property type="project" value="TreeGrafter"/>
</dbReference>
<keyword evidence="5" id="KW-1185">Reference proteome</keyword>